<dbReference type="InterPro" id="IPR036271">
    <property type="entry name" value="Tet_transcr_reg_TetR-rel_C_sf"/>
</dbReference>
<proteinExistence type="predicted"/>
<evidence type="ECO:0000256" key="2">
    <source>
        <dbReference type="PROSITE-ProRule" id="PRU00335"/>
    </source>
</evidence>
<protein>
    <submittedName>
        <fullName evidence="4">TetR/AcrR family transcriptional regulator</fullName>
    </submittedName>
</protein>
<dbReference type="PROSITE" id="PS50977">
    <property type="entry name" value="HTH_TETR_2"/>
    <property type="match status" value="1"/>
</dbReference>
<comment type="caution">
    <text evidence="4">The sequence shown here is derived from an EMBL/GenBank/DDBJ whole genome shotgun (WGS) entry which is preliminary data.</text>
</comment>
<organism evidence="4 5">
    <name type="scientific">Mucilaginibacter limnophilus</name>
    <dbReference type="NCBI Taxonomy" id="1932778"/>
    <lineage>
        <taxon>Bacteria</taxon>
        <taxon>Pseudomonadati</taxon>
        <taxon>Bacteroidota</taxon>
        <taxon>Sphingobacteriia</taxon>
        <taxon>Sphingobacteriales</taxon>
        <taxon>Sphingobacteriaceae</taxon>
        <taxon>Mucilaginibacter</taxon>
    </lineage>
</organism>
<dbReference type="SUPFAM" id="SSF46689">
    <property type="entry name" value="Homeodomain-like"/>
    <property type="match status" value="1"/>
</dbReference>
<dbReference type="PRINTS" id="PR00455">
    <property type="entry name" value="HTHTETR"/>
</dbReference>
<dbReference type="InterPro" id="IPR050624">
    <property type="entry name" value="HTH-type_Tx_Regulator"/>
</dbReference>
<dbReference type="Gene3D" id="1.10.357.10">
    <property type="entry name" value="Tetracycline Repressor, domain 2"/>
    <property type="match status" value="1"/>
</dbReference>
<reference evidence="4 5" key="1">
    <citation type="submission" date="2019-01" db="EMBL/GenBank/DDBJ databases">
        <authorList>
            <person name="Chen W.-M."/>
        </authorList>
    </citation>
    <scope>NUCLEOTIDE SEQUENCE [LARGE SCALE GENOMIC DNA]</scope>
    <source>
        <strain evidence="4 5">YBJ-36</strain>
    </source>
</reference>
<name>A0A437MV18_9SPHI</name>
<dbReference type="RefSeq" id="WP_127703889.1">
    <property type="nucleotide sequence ID" value="NZ_SACK01000002.1"/>
</dbReference>
<evidence type="ECO:0000256" key="1">
    <source>
        <dbReference type="ARBA" id="ARBA00023125"/>
    </source>
</evidence>
<dbReference type="Proteomes" id="UP000282759">
    <property type="component" value="Unassembled WGS sequence"/>
</dbReference>
<evidence type="ECO:0000259" key="3">
    <source>
        <dbReference type="PROSITE" id="PS50977"/>
    </source>
</evidence>
<dbReference type="PANTHER" id="PTHR43479:SF7">
    <property type="entry name" value="TETR-FAMILY TRANSCRIPTIONAL REGULATOR"/>
    <property type="match status" value="1"/>
</dbReference>
<dbReference type="SUPFAM" id="SSF48498">
    <property type="entry name" value="Tetracyclin repressor-like, C-terminal domain"/>
    <property type="match status" value="1"/>
</dbReference>
<dbReference type="Pfam" id="PF00440">
    <property type="entry name" value="TetR_N"/>
    <property type="match status" value="1"/>
</dbReference>
<dbReference type="GO" id="GO:0003677">
    <property type="term" value="F:DNA binding"/>
    <property type="evidence" value="ECO:0007669"/>
    <property type="project" value="UniProtKB-UniRule"/>
</dbReference>
<dbReference type="AlphaFoldDB" id="A0A437MV18"/>
<sequence length="199" mass="22782">MRNRDADKQQLVKQKAIELLVKDGFEGFSVNKLAKACGISVATIYIYYKDKDDLIVQVAIEEATRLTNEILADFNPELPFAEGIRQQWRSRTKQLLENPMSAVFFEQLRSSTYQDKVHGSIVSQFKDAMGKFMHNAIERGEIDPLPLEVYWSVAYAPMYNLIRFHNEGKSIAGRNFKLTEEIMSQTCELVIKALKKTPA</sequence>
<feature type="DNA-binding region" description="H-T-H motif" evidence="2">
    <location>
        <begin position="29"/>
        <end position="48"/>
    </location>
</feature>
<evidence type="ECO:0000313" key="4">
    <source>
        <dbReference type="EMBL" id="RVU01515.1"/>
    </source>
</evidence>
<evidence type="ECO:0000313" key="5">
    <source>
        <dbReference type="Proteomes" id="UP000282759"/>
    </source>
</evidence>
<keyword evidence="1 2" id="KW-0238">DNA-binding</keyword>
<dbReference type="EMBL" id="SACK01000002">
    <property type="protein sequence ID" value="RVU01515.1"/>
    <property type="molecule type" value="Genomic_DNA"/>
</dbReference>
<feature type="domain" description="HTH tetR-type" evidence="3">
    <location>
        <begin position="6"/>
        <end position="66"/>
    </location>
</feature>
<dbReference type="OrthoDB" id="6430772at2"/>
<dbReference type="InterPro" id="IPR009057">
    <property type="entry name" value="Homeodomain-like_sf"/>
</dbReference>
<dbReference type="InterPro" id="IPR001647">
    <property type="entry name" value="HTH_TetR"/>
</dbReference>
<dbReference type="PANTHER" id="PTHR43479">
    <property type="entry name" value="ACREF/ENVCD OPERON REPRESSOR-RELATED"/>
    <property type="match status" value="1"/>
</dbReference>
<keyword evidence="5" id="KW-1185">Reference proteome</keyword>
<accession>A0A437MV18</accession>
<gene>
    <name evidence="4" type="ORF">EOD41_05990</name>
</gene>